<accession>Q69K20</accession>
<proteinExistence type="predicted"/>
<name>Q69K20_ORYSJ</name>
<dbReference type="AlphaFoldDB" id="Q69K20"/>
<gene>
    <name evidence="1" type="primary">OSJNBa0066B16.38</name>
</gene>
<evidence type="ECO:0000313" key="2">
    <source>
        <dbReference type="Proteomes" id="UP000000763"/>
    </source>
</evidence>
<sequence length="72" mass="7765">MAGHDDDMFDFFSQSQAHHEATSVDAAKYGFSQASSGRGGSVTISPWRHGHMQSRILAASRPAMQCPLPSQS</sequence>
<organism evidence="1 2">
    <name type="scientific">Oryza sativa subsp. japonica</name>
    <name type="common">Rice</name>
    <dbReference type="NCBI Taxonomy" id="39947"/>
    <lineage>
        <taxon>Eukaryota</taxon>
        <taxon>Viridiplantae</taxon>
        <taxon>Streptophyta</taxon>
        <taxon>Embryophyta</taxon>
        <taxon>Tracheophyta</taxon>
        <taxon>Spermatophyta</taxon>
        <taxon>Magnoliopsida</taxon>
        <taxon>Liliopsida</taxon>
        <taxon>Poales</taxon>
        <taxon>Poaceae</taxon>
        <taxon>BOP clade</taxon>
        <taxon>Oryzoideae</taxon>
        <taxon>Oryzeae</taxon>
        <taxon>Oryzinae</taxon>
        <taxon>Oryza</taxon>
        <taxon>Oryza sativa</taxon>
    </lineage>
</organism>
<evidence type="ECO:0000313" key="1">
    <source>
        <dbReference type="EMBL" id="BAD36681.1"/>
    </source>
</evidence>
<protein>
    <submittedName>
        <fullName evidence="1">Uncharacterized protein</fullName>
    </submittedName>
</protein>
<dbReference type="EMBL" id="AP006058">
    <property type="protein sequence ID" value="BAD36681.1"/>
    <property type="molecule type" value="Genomic_DNA"/>
</dbReference>
<reference evidence="2" key="2">
    <citation type="journal article" date="2008" name="Nucleic Acids Res.">
        <title>The rice annotation project database (RAP-DB): 2008 update.</title>
        <authorList>
            <consortium name="The rice annotation project (RAP)"/>
        </authorList>
    </citation>
    <scope>GENOME REANNOTATION</scope>
    <source>
        <strain evidence="2">cv. Nipponbare</strain>
    </source>
</reference>
<reference evidence="2" key="1">
    <citation type="journal article" date="2005" name="Nature">
        <title>The map-based sequence of the rice genome.</title>
        <authorList>
            <consortium name="International rice genome sequencing project (IRGSP)"/>
            <person name="Matsumoto T."/>
            <person name="Wu J."/>
            <person name="Kanamori H."/>
            <person name="Katayose Y."/>
            <person name="Fujisawa M."/>
            <person name="Namiki N."/>
            <person name="Mizuno H."/>
            <person name="Yamamoto K."/>
            <person name="Antonio B.A."/>
            <person name="Baba T."/>
            <person name="Sakata K."/>
            <person name="Nagamura Y."/>
            <person name="Aoki H."/>
            <person name="Arikawa K."/>
            <person name="Arita K."/>
            <person name="Bito T."/>
            <person name="Chiden Y."/>
            <person name="Fujitsuka N."/>
            <person name="Fukunaka R."/>
            <person name="Hamada M."/>
            <person name="Harada C."/>
            <person name="Hayashi A."/>
            <person name="Hijishita S."/>
            <person name="Honda M."/>
            <person name="Hosokawa S."/>
            <person name="Ichikawa Y."/>
            <person name="Idonuma A."/>
            <person name="Iijima M."/>
            <person name="Ikeda M."/>
            <person name="Ikeno M."/>
            <person name="Ito K."/>
            <person name="Ito S."/>
            <person name="Ito T."/>
            <person name="Ito Y."/>
            <person name="Ito Y."/>
            <person name="Iwabuchi A."/>
            <person name="Kamiya K."/>
            <person name="Karasawa W."/>
            <person name="Kurita K."/>
            <person name="Katagiri S."/>
            <person name="Kikuta A."/>
            <person name="Kobayashi H."/>
            <person name="Kobayashi N."/>
            <person name="Machita K."/>
            <person name="Maehara T."/>
            <person name="Masukawa M."/>
            <person name="Mizubayashi T."/>
            <person name="Mukai Y."/>
            <person name="Nagasaki H."/>
            <person name="Nagata Y."/>
            <person name="Naito S."/>
            <person name="Nakashima M."/>
            <person name="Nakama Y."/>
            <person name="Nakamichi Y."/>
            <person name="Nakamura M."/>
            <person name="Meguro A."/>
            <person name="Negishi M."/>
            <person name="Ohta I."/>
            <person name="Ohta T."/>
            <person name="Okamoto M."/>
            <person name="Ono N."/>
            <person name="Saji S."/>
            <person name="Sakaguchi M."/>
            <person name="Sakai K."/>
            <person name="Shibata M."/>
            <person name="Shimokawa T."/>
            <person name="Song J."/>
            <person name="Takazaki Y."/>
            <person name="Terasawa K."/>
            <person name="Tsugane M."/>
            <person name="Tsuji K."/>
            <person name="Ueda S."/>
            <person name="Waki K."/>
            <person name="Yamagata H."/>
            <person name="Yamamoto M."/>
            <person name="Yamamoto S."/>
            <person name="Yamane H."/>
            <person name="Yoshiki S."/>
            <person name="Yoshihara R."/>
            <person name="Yukawa K."/>
            <person name="Zhong H."/>
            <person name="Yano M."/>
            <person name="Yuan Q."/>
            <person name="Ouyang S."/>
            <person name="Liu J."/>
            <person name="Jones K.M."/>
            <person name="Gansberger K."/>
            <person name="Moffat K."/>
            <person name="Hill J."/>
            <person name="Bera J."/>
            <person name="Fadrosh D."/>
            <person name="Jin S."/>
            <person name="Johri S."/>
            <person name="Kim M."/>
            <person name="Overton L."/>
            <person name="Reardon M."/>
            <person name="Tsitrin T."/>
            <person name="Vuong H."/>
            <person name="Weaver B."/>
            <person name="Ciecko A."/>
            <person name="Tallon L."/>
            <person name="Jackson J."/>
            <person name="Pai G."/>
            <person name="Aken S.V."/>
            <person name="Utterback T."/>
            <person name="Reidmuller S."/>
            <person name="Feldblyum T."/>
            <person name="Hsiao J."/>
            <person name="Zismann V."/>
            <person name="Iobst S."/>
            <person name="de Vazeille A.R."/>
            <person name="Buell C.R."/>
            <person name="Ying K."/>
            <person name="Li Y."/>
            <person name="Lu T."/>
            <person name="Huang Y."/>
            <person name="Zhao Q."/>
            <person name="Feng Q."/>
            <person name="Zhang L."/>
            <person name="Zhu J."/>
            <person name="Weng Q."/>
            <person name="Mu J."/>
            <person name="Lu Y."/>
            <person name="Fan D."/>
            <person name="Liu Y."/>
            <person name="Guan J."/>
            <person name="Zhang Y."/>
            <person name="Yu S."/>
            <person name="Liu X."/>
            <person name="Zhang Y."/>
            <person name="Hong G."/>
            <person name="Han B."/>
            <person name="Choisne N."/>
            <person name="Demange N."/>
            <person name="Orjeda G."/>
            <person name="Samain S."/>
            <person name="Cattolico L."/>
            <person name="Pelletier E."/>
            <person name="Couloux A."/>
            <person name="Segurens B."/>
            <person name="Wincker P."/>
            <person name="D'Hont A."/>
            <person name="Scarpelli C."/>
            <person name="Weissenbach J."/>
            <person name="Salanoubat M."/>
            <person name="Quetier F."/>
            <person name="Yu Y."/>
            <person name="Kim H.R."/>
            <person name="Rambo T."/>
            <person name="Currie J."/>
            <person name="Collura K."/>
            <person name="Luo M."/>
            <person name="Yang T."/>
            <person name="Ammiraju J.S.S."/>
            <person name="Engler F."/>
            <person name="Soderlund C."/>
            <person name="Wing R.A."/>
            <person name="Palmer L.E."/>
            <person name="de la Bastide M."/>
            <person name="Spiegel L."/>
            <person name="Nascimento L."/>
            <person name="Zutavern T."/>
            <person name="O'Shaughnessy A."/>
            <person name="Dike S."/>
            <person name="Dedhia N."/>
            <person name="Preston R."/>
            <person name="Balija V."/>
            <person name="McCombie W.R."/>
            <person name="Chow T."/>
            <person name="Chen H."/>
            <person name="Chung M."/>
            <person name="Chen C."/>
            <person name="Shaw J."/>
            <person name="Wu H."/>
            <person name="Hsiao K."/>
            <person name="Chao Y."/>
            <person name="Chu M."/>
            <person name="Cheng C."/>
            <person name="Hour A."/>
            <person name="Lee P."/>
            <person name="Lin S."/>
            <person name="Lin Y."/>
            <person name="Liou J."/>
            <person name="Liu S."/>
            <person name="Hsing Y."/>
            <person name="Raghuvanshi S."/>
            <person name="Mohanty A."/>
            <person name="Bharti A.K."/>
            <person name="Gaur A."/>
            <person name="Gupta V."/>
            <person name="Kumar D."/>
            <person name="Ravi V."/>
            <person name="Vij S."/>
            <person name="Kapur A."/>
            <person name="Khurana P."/>
            <person name="Khurana P."/>
            <person name="Khurana J.P."/>
            <person name="Tyagi A.K."/>
            <person name="Gaikwad K."/>
            <person name="Singh A."/>
            <person name="Dalal V."/>
            <person name="Srivastava S."/>
            <person name="Dixit A."/>
            <person name="Pal A.K."/>
            <person name="Ghazi I.A."/>
            <person name="Yadav M."/>
            <person name="Pandit A."/>
            <person name="Bhargava A."/>
            <person name="Sureshbabu K."/>
            <person name="Batra K."/>
            <person name="Sharma T.R."/>
            <person name="Mohapatra T."/>
            <person name="Singh N.K."/>
            <person name="Messing J."/>
            <person name="Nelson A.B."/>
            <person name="Fuks G."/>
            <person name="Kavchok S."/>
            <person name="Keizer G."/>
            <person name="Linton E."/>
            <person name="Llaca V."/>
            <person name="Song R."/>
            <person name="Tanyolac B."/>
            <person name="Young S."/>
            <person name="Ho-Il K."/>
            <person name="Hahn J.H."/>
            <person name="Sangsakoo G."/>
            <person name="Vanavichit A."/>
            <person name="de Mattos Luiz.A.T."/>
            <person name="Zimmer P.D."/>
            <person name="Malone G."/>
            <person name="Dellagostin O."/>
            <person name="de Oliveira A.C."/>
            <person name="Bevan M."/>
            <person name="Bancroft I."/>
            <person name="Minx P."/>
            <person name="Cordum H."/>
            <person name="Wilson R."/>
            <person name="Cheng Z."/>
            <person name="Jin W."/>
            <person name="Jiang J."/>
            <person name="Leong S.A."/>
            <person name="Iwama H."/>
            <person name="Gojobori T."/>
            <person name="Itoh T."/>
            <person name="Niimura Y."/>
            <person name="Fujii Y."/>
            <person name="Habara T."/>
            <person name="Sakai H."/>
            <person name="Sato Y."/>
            <person name="Wilson G."/>
            <person name="Kumar K."/>
            <person name="McCouch S."/>
            <person name="Juretic N."/>
            <person name="Hoen D."/>
            <person name="Wright S."/>
            <person name="Bruskiewich R."/>
            <person name="Bureau T."/>
            <person name="Miyao A."/>
            <person name="Hirochika H."/>
            <person name="Nishikawa T."/>
            <person name="Kadowaki K."/>
            <person name="Sugiura M."/>
            <person name="Burr B."/>
            <person name="Sasaki T."/>
        </authorList>
    </citation>
    <scope>NUCLEOTIDE SEQUENCE [LARGE SCALE GENOMIC DNA]</scope>
    <source>
        <strain evidence="2">cv. Nipponbare</strain>
    </source>
</reference>
<dbReference type="Proteomes" id="UP000000763">
    <property type="component" value="Chromosome 9"/>
</dbReference>